<organism evidence="1 2">
    <name type="scientific">Pseudoclavibacter albus</name>
    <dbReference type="NCBI Taxonomy" id="272241"/>
    <lineage>
        <taxon>Bacteria</taxon>
        <taxon>Bacillati</taxon>
        <taxon>Actinomycetota</taxon>
        <taxon>Actinomycetes</taxon>
        <taxon>Micrococcales</taxon>
        <taxon>Microbacteriaceae</taxon>
        <taxon>Pseudoclavibacter</taxon>
    </lineage>
</organism>
<proteinExistence type="predicted"/>
<dbReference type="RefSeq" id="WP_260104714.1">
    <property type="nucleotide sequence ID" value="NZ_JALXSQ010000059.1"/>
</dbReference>
<reference evidence="1 2" key="1">
    <citation type="submission" date="2022-04" db="EMBL/GenBank/DDBJ databases">
        <title>Human microbiome associated bacterial genomes.</title>
        <authorList>
            <person name="Sandstrom S."/>
            <person name="Salamzade R."/>
            <person name="Kalan L.R."/>
        </authorList>
    </citation>
    <scope>NUCLEOTIDE SEQUENCE [LARGE SCALE GENOMIC DNA]</scope>
    <source>
        <strain evidence="2">p3-SID1799</strain>
    </source>
</reference>
<gene>
    <name evidence="1" type="ORF">M3D15_09815</name>
</gene>
<evidence type="ECO:0000313" key="2">
    <source>
        <dbReference type="Proteomes" id="UP001525379"/>
    </source>
</evidence>
<protein>
    <submittedName>
        <fullName evidence="1">Uncharacterized protein</fullName>
    </submittedName>
</protein>
<keyword evidence="2" id="KW-1185">Reference proteome</keyword>
<dbReference type="Proteomes" id="UP001525379">
    <property type="component" value="Unassembled WGS sequence"/>
</dbReference>
<sequence length="115" mass="12046">MATAKSTTIITAVQDHDLRQRAVAIAAQEGVPLPEAEVAQRIYELVTAPVDDQGNTVASVYEYASTRREEAIAAIPPAPGADPAAITDAHLAYAIRARLAPKPSTPTEATVEPTA</sequence>
<dbReference type="EMBL" id="JALXSQ010000059">
    <property type="protein sequence ID" value="MCT2043618.1"/>
    <property type="molecule type" value="Genomic_DNA"/>
</dbReference>
<comment type="caution">
    <text evidence="1">The sequence shown here is derived from an EMBL/GenBank/DDBJ whole genome shotgun (WGS) entry which is preliminary data.</text>
</comment>
<evidence type="ECO:0000313" key="1">
    <source>
        <dbReference type="EMBL" id="MCT2043618.1"/>
    </source>
</evidence>
<name>A0ABT2HZ76_9MICO</name>
<accession>A0ABT2HZ76</accession>